<keyword evidence="3 6" id="KW-0812">Transmembrane</keyword>
<evidence type="ECO:0000256" key="5">
    <source>
        <dbReference type="ARBA" id="ARBA00023136"/>
    </source>
</evidence>
<dbReference type="InterPro" id="IPR001123">
    <property type="entry name" value="LeuE-type"/>
</dbReference>
<keyword evidence="5 6" id="KW-0472">Membrane</keyword>
<evidence type="ECO:0000256" key="4">
    <source>
        <dbReference type="ARBA" id="ARBA00022989"/>
    </source>
</evidence>
<feature type="transmembrane region" description="Helical" evidence="6">
    <location>
        <begin position="177"/>
        <end position="199"/>
    </location>
</feature>
<dbReference type="Pfam" id="PF01810">
    <property type="entry name" value="LysE"/>
    <property type="match status" value="1"/>
</dbReference>
<keyword evidence="8" id="KW-1185">Reference proteome</keyword>
<dbReference type="EMBL" id="JADKNH010000002">
    <property type="protein sequence ID" value="MBF4692463.1"/>
    <property type="molecule type" value="Genomic_DNA"/>
</dbReference>
<name>A0ABR9ZQP5_9FIRM</name>
<feature type="transmembrane region" description="Helical" evidence="6">
    <location>
        <begin position="73"/>
        <end position="97"/>
    </location>
</feature>
<proteinExistence type="predicted"/>
<evidence type="ECO:0000313" key="7">
    <source>
        <dbReference type="EMBL" id="MBF4692463.1"/>
    </source>
</evidence>
<dbReference type="Proteomes" id="UP000614200">
    <property type="component" value="Unassembled WGS sequence"/>
</dbReference>
<organism evidence="7 8">
    <name type="scientific">Fusibacter ferrireducens</name>
    <dbReference type="NCBI Taxonomy" id="2785058"/>
    <lineage>
        <taxon>Bacteria</taxon>
        <taxon>Bacillati</taxon>
        <taxon>Bacillota</taxon>
        <taxon>Clostridia</taxon>
        <taxon>Eubacteriales</taxon>
        <taxon>Eubacteriales Family XII. Incertae Sedis</taxon>
        <taxon>Fusibacter</taxon>
    </lineage>
</organism>
<dbReference type="PANTHER" id="PTHR30086:SF20">
    <property type="entry name" value="ARGININE EXPORTER PROTEIN ARGO-RELATED"/>
    <property type="match status" value="1"/>
</dbReference>
<comment type="caution">
    <text evidence="7">The sequence shown here is derived from an EMBL/GenBank/DDBJ whole genome shotgun (WGS) entry which is preliminary data.</text>
</comment>
<evidence type="ECO:0000256" key="6">
    <source>
        <dbReference type="SAM" id="Phobius"/>
    </source>
</evidence>
<comment type="subcellular location">
    <subcellularLocation>
        <location evidence="1">Cell membrane</location>
        <topology evidence="1">Multi-pass membrane protein</topology>
    </subcellularLocation>
</comment>
<gene>
    <name evidence="7" type="ORF">ISU02_05010</name>
</gene>
<evidence type="ECO:0000256" key="1">
    <source>
        <dbReference type="ARBA" id="ARBA00004651"/>
    </source>
</evidence>
<sequence length="227" mass="24976">MIYKGFRLGMVLQLAIGPVCLFIFQTSVNAGFFNAFLGVIGVVLVDGLFILSAILGLGALLEKNRSLKSKLGYLGGTILIIFGLSTVINIFGIAMIPSFSLNTKTTSNILIKTFLMTLSNPLTIIFWAGMFTASLETENLNSRQVYEFGLGALSATLIFMSSVALLGSSLSIFISDFFLKGLNLCTGLFLIGFGIRSLIKNYKDQNYKDQNYKNQNYKNQTHEVQNR</sequence>
<protein>
    <submittedName>
        <fullName evidence="7">LysE family transporter</fullName>
    </submittedName>
</protein>
<keyword evidence="2" id="KW-1003">Cell membrane</keyword>
<dbReference type="RefSeq" id="WP_194700690.1">
    <property type="nucleotide sequence ID" value="NZ_JADKNH010000002.1"/>
</dbReference>
<evidence type="ECO:0000256" key="3">
    <source>
        <dbReference type="ARBA" id="ARBA00022692"/>
    </source>
</evidence>
<keyword evidence="4 6" id="KW-1133">Transmembrane helix</keyword>
<feature type="transmembrane region" description="Helical" evidence="6">
    <location>
        <begin position="40"/>
        <end position="61"/>
    </location>
</feature>
<feature type="transmembrane region" description="Helical" evidence="6">
    <location>
        <begin position="109"/>
        <end position="133"/>
    </location>
</feature>
<feature type="transmembrane region" description="Helical" evidence="6">
    <location>
        <begin position="145"/>
        <end position="165"/>
    </location>
</feature>
<reference evidence="7 8" key="1">
    <citation type="submission" date="2020-11" db="EMBL/GenBank/DDBJ databases">
        <title>Fusibacter basophilias sp. nov.</title>
        <authorList>
            <person name="Qiu D."/>
        </authorList>
    </citation>
    <scope>NUCLEOTIDE SEQUENCE [LARGE SCALE GENOMIC DNA]</scope>
    <source>
        <strain evidence="7 8">Q10-2</strain>
    </source>
</reference>
<accession>A0ABR9ZQP5</accession>
<evidence type="ECO:0000313" key="8">
    <source>
        <dbReference type="Proteomes" id="UP000614200"/>
    </source>
</evidence>
<evidence type="ECO:0000256" key="2">
    <source>
        <dbReference type="ARBA" id="ARBA00022475"/>
    </source>
</evidence>
<dbReference type="PANTHER" id="PTHR30086">
    <property type="entry name" value="ARGININE EXPORTER PROTEIN ARGO"/>
    <property type="match status" value="1"/>
</dbReference>